<keyword evidence="9" id="KW-0808">Transferase</keyword>
<comment type="catalytic activity">
    <reaction evidence="1">
        <text>ATP + protein L-histidine = ADP + protein N-phospho-L-histidine.</text>
        <dbReference type="EC" id="2.7.13.3"/>
    </reaction>
</comment>
<evidence type="ECO:0000256" key="6">
    <source>
        <dbReference type="ARBA" id="ARBA00022485"/>
    </source>
</evidence>
<keyword evidence="10" id="KW-0479">Metal-binding</keyword>
<dbReference type="Proteomes" id="UP000295164">
    <property type="component" value="Unassembled WGS sequence"/>
</dbReference>
<evidence type="ECO:0000256" key="12">
    <source>
        <dbReference type="ARBA" id="ARBA00022777"/>
    </source>
</evidence>
<dbReference type="Pfam" id="PF16927">
    <property type="entry name" value="HisKA_7TM"/>
    <property type="match status" value="1"/>
</dbReference>
<dbReference type="EMBL" id="SKFH01000002">
    <property type="protein sequence ID" value="TCZ74358.1"/>
    <property type="molecule type" value="Genomic_DNA"/>
</dbReference>
<dbReference type="RefSeq" id="WP_131850404.1">
    <property type="nucleotide sequence ID" value="NZ_SKFH01000002.1"/>
</dbReference>
<dbReference type="InterPro" id="IPR005467">
    <property type="entry name" value="His_kinase_dom"/>
</dbReference>
<dbReference type="Gene3D" id="3.30.450.20">
    <property type="entry name" value="PAS domain"/>
    <property type="match status" value="1"/>
</dbReference>
<dbReference type="GO" id="GO:0016020">
    <property type="term" value="C:membrane"/>
    <property type="evidence" value="ECO:0007669"/>
    <property type="project" value="InterPro"/>
</dbReference>
<keyword evidence="19" id="KW-0472">Membrane</keyword>
<dbReference type="EC" id="2.7.13.3" evidence="4"/>
<feature type="domain" description="Histidine kinase" evidence="20">
    <location>
        <begin position="387"/>
        <end position="578"/>
    </location>
</feature>
<evidence type="ECO:0000256" key="9">
    <source>
        <dbReference type="ARBA" id="ARBA00022679"/>
    </source>
</evidence>
<comment type="caution">
    <text evidence="21">The sequence shown here is derived from an EMBL/GenBank/DDBJ whole genome shotgun (WGS) entry which is preliminary data.</text>
</comment>
<keyword evidence="22" id="KW-1185">Reference proteome</keyword>
<dbReference type="InterPro" id="IPR003594">
    <property type="entry name" value="HATPase_dom"/>
</dbReference>
<dbReference type="SMART" id="SM00387">
    <property type="entry name" value="HATPase_c"/>
    <property type="match status" value="1"/>
</dbReference>
<dbReference type="PANTHER" id="PTHR24421:SF10">
    <property type="entry name" value="NITRATE_NITRITE SENSOR PROTEIN NARQ"/>
    <property type="match status" value="1"/>
</dbReference>
<dbReference type="GO" id="GO:0000155">
    <property type="term" value="F:phosphorelay sensor kinase activity"/>
    <property type="evidence" value="ECO:0007669"/>
    <property type="project" value="InterPro"/>
</dbReference>
<evidence type="ECO:0000256" key="16">
    <source>
        <dbReference type="ARBA" id="ARBA00023014"/>
    </source>
</evidence>
<dbReference type="GO" id="GO:0005737">
    <property type="term" value="C:cytoplasm"/>
    <property type="evidence" value="ECO:0007669"/>
    <property type="project" value="UniProtKB-SubCell"/>
</dbReference>
<comment type="cofactor">
    <cofactor evidence="2">
        <name>[4Fe-4S] cluster</name>
        <dbReference type="ChEBI" id="CHEBI:49883"/>
    </cofactor>
</comment>
<dbReference type="AlphaFoldDB" id="A0A4R4E956"/>
<dbReference type="InterPro" id="IPR050482">
    <property type="entry name" value="Sensor_HK_TwoCompSys"/>
</dbReference>
<dbReference type="Pfam" id="PF02518">
    <property type="entry name" value="HATPase_c"/>
    <property type="match status" value="1"/>
</dbReference>
<evidence type="ECO:0000256" key="15">
    <source>
        <dbReference type="ARBA" id="ARBA00023012"/>
    </source>
</evidence>
<dbReference type="Gene3D" id="1.20.5.1930">
    <property type="match status" value="1"/>
</dbReference>
<dbReference type="GO" id="GO:0046872">
    <property type="term" value="F:metal ion binding"/>
    <property type="evidence" value="ECO:0007669"/>
    <property type="project" value="UniProtKB-KW"/>
</dbReference>
<evidence type="ECO:0000313" key="22">
    <source>
        <dbReference type="Proteomes" id="UP000295164"/>
    </source>
</evidence>
<evidence type="ECO:0000256" key="5">
    <source>
        <dbReference type="ARBA" id="ARBA00017322"/>
    </source>
</evidence>
<dbReference type="GO" id="GO:0046983">
    <property type="term" value="F:protein dimerization activity"/>
    <property type="evidence" value="ECO:0007669"/>
    <property type="project" value="InterPro"/>
</dbReference>
<dbReference type="GO" id="GO:0005524">
    <property type="term" value="F:ATP binding"/>
    <property type="evidence" value="ECO:0007669"/>
    <property type="project" value="UniProtKB-KW"/>
</dbReference>
<keyword evidence="7" id="KW-0963">Cytoplasm</keyword>
<evidence type="ECO:0000256" key="14">
    <source>
        <dbReference type="ARBA" id="ARBA00023004"/>
    </source>
</evidence>
<keyword evidence="8" id="KW-0597">Phosphoprotein</keyword>
<feature type="transmembrane region" description="Helical" evidence="19">
    <location>
        <begin position="70"/>
        <end position="87"/>
    </location>
</feature>
<accession>A0A4R4E956</accession>
<proteinExistence type="predicted"/>
<dbReference type="InterPro" id="IPR036890">
    <property type="entry name" value="HATPase_C_sf"/>
</dbReference>
<dbReference type="PANTHER" id="PTHR24421">
    <property type="entry name" value="NITRATE/NITRITE SENSOR PROTEIN NARX-RELATED"/>
    <property type="match status" value="1"/>
</dbReference>
<feature type="transmembrane region" description="Helical" evidence="19">
    <location>
        <begin position="6"/>
        <end position="27"/>
    </location>
</feature>
<keyword evidence="19" id="KW-0812">Transmembrane</keyword>
<feature type="transmembrane region" description="Helical" evidence="19">
    <location>
        <begin position="207"/>
        <end position="225"/>
    </location>
</feature>
<dbReference type="PROSITE" id="PS50109">
    <property type="entry name" value="HIS_KIN"/>
    <property type="match status" value="1"/>
</dbReference>
<comment type="subcellular location">
    <subcellularLocation>
        <location evidence="3">Cytoplasm</location>
    </subcellularLocation>
</comment>
<keyword evidence="12" id="KW-0418">Kinase</keyword>
<evidence type="ECO:0000256" key="4">
    <source>
        <dbReference type="ARBA" id="ARBA00012438"/>
    </source>
</evidence>
<comment type="function">
    <text evidence="17">Member of the two-component regulatory system NreB/NreC involved in the control of dissimilatory nitrate/nitrite reduction in response to oxygen. NreB functions as a direct oxygen sensor histidine kinase which is autophosphorylated, in the absence of oxygen, probably at the conserved histidine residue, and transfers its phosphate group probably to a conserved aspartate residue of NreC. NreB/NreC activates the expression of the nitrate (narGHJI) and nitrite (nir) reductase operons, as well as the putative nitrate transporter gene narT.</text>
</comment>
<keyword evidence="19" id="KW-1133">Transmembrane helix</keyword>
<keyword evidence="11" id="KW-0547">Nucleotide-binding</keyword>
<dbReference type="CDD" id="cd16917">
    <property type="entry name" value="HATPase_UhpB-NarQ-NarX-like"/>
    <property type="match status" value="1"/>
</dbReference>
<keyword evidence="14" id="KW-0408">Iron</keyword>
<evidence type="ECO:0000259" key="20">
    <source>
        <dbReference type="PROSITE" id="PS50109"/>
    </source>
</evidence>
<evidence type="ECO:0000256" key="8">
    <source>
        <dbReference type="ARBA" id="ARBA00022553"/>
    </source>
</evidence>
<dbReference type="InterPro" id="IPR011712">
    <property type="entry name" value="Sig_transdc_His_kin_sub3_dim/P"/>
</dbReference>
<keyword evidence="16" id="KW-0411">Iron-sulfur</keyword>
<feature type="transmembrane region" description="Helical" evidence="19">
    <location>
        <begin position="143"/>
        <end position="164"/>
    </location>
</feature>
<evidence type="ECO:0000256" key="10">
    <source>
        <dbReference type="ARBA" id="ARBA00022723"/>
    </source>
</evidence>
<dbReference type="InterPro" id="IPR004358">
    <property type="entry name" value="Sig_transdc_His_kin-like_C"/>
</dbReference>
<organism evidence="21 22">
    <name type="scientific">Flaviaesturariibacter aridisoli</name>
    <dbReference type="NCBI Taxonomy" id="2545761"/>
    <lineage>
        <taxon>Bacteria</taxon>
        <taxon>Pseudomonadati</taxon>
        <taxon>Bacteroidota</taxon>
        <taxon>Chitinophagia</taxon>
        <taxon>Chitinophagales</taxon>
        <taxon>Chitinophagaceae</taxon>
        <taxon>Flaviaestuariibacter</taxon>
    </lineage>
</organism>
<evidence type="ECO:0000256" key="19">
    <source>
        <dbReference type="SAM" id="Phobius"/>
    </source>
</evidence>
<evidence type="ECO:0000256" key="17">
    <source>
        <dbReference type="ARBA" id="ARBA00024827"/>
    </source>
</evidence>
<keyword evidence="15" id="KW-0902">Two-component regulatory system</keyword>
<feature type="transmembrane region" description="Helical" evidence="19">
    <location>
        <begin position="99"/>
        <end position="117"/>
    </location>
</feature>
<dbReference type="InterPro" id="IPR031621">
    <property type="entry name" value="HisKA_7TM"/>
</dbReference>
<dbReference type="OrthoDB" id="9766459at2"/>
<sequence>MPAFLPLSLLFFLPALINLGIATYIVFFLPRSRTIDLFAVCVVALSIWQVEEGGYMYISNAAAAYHWDKVFCFSWILLNPVALHFACSYTKKPFVEKRLFLVLIYLPFLLLHGMYVSDQYKRLVADKLFGWVIAPDTSFIDALLMWVMTGTMFLITGMLLTFAYQVRHNARRRTQAILVALGILVPTIVGFISQVLFPLVFGINELPLAPTLVTMFSLFTIVALVRYRLFDISESVSLGMVLRQFQNIVLAVLPDRSVQVLNQYSSDLFGASANRPLLTTHCFGSPEAAEEFDIQVLQPAFEGRALRNNMVFFQAGQRVVNTLVSVEPVLYRNKVQAVLVVANDITEYLAVVEQRKHAERQLEAEQLRRHREITEAVIAAQENERRIIGAELHDNVNQILTSAKLYLGLVATAEPADSGRFLEQTGGIILQAMQEVRKLSHSLIPPTLSGETLEEAMRHLLQGPAQAGFEVDLDVSRFEEECVPSKLKLTVYRIVQEQWSNIIKHAGARQVTVSLRNYRNELVLLVTDDGIGFDPQQQAQGVGLKNISTRAQLHGGRVSVQSAPNRGCALRVEFPLSVAAFSPSGPDYLT</sequence>
<evidence type="ECO:0000256" key="3">
    <source>
        <dbReference type="ARBA" id="ARBA00004496"/>
    </source>
</evidence>
<dbReference type="Pfam" id="PF07730">
    <property type="entry name" value="HisKA_3"/>
    <property type="match status" value="1"/>
</dbReference>
<dbReference type="Gene3D" id="3.30.565.10">
    <property type="entry name" value="Histidine kinase-like ATPase, C-terminal domain"/>
    <property type="match status" value="1"/>
</dbReference>
<keyword evidence="6" id="KW-0004">4Fe-4S</keyword>
<evidence type="ECO:0000256" key="7">
    <source>
        <dbReference type="ARBA" id="ARBA00022490"/>
    </source>
</evidence>
<keyword evidence="13" id="KW-0067">ATP-binding</keyword>
<dbReference type="GO" id="GO:0051539">
    <property type="term" value="F:4 iron, 4 sulfur cluster binding"/>
    <property type="evidence" value="ECO:0007669"/>
    <property type="project" value="UniProtKB-KW"/>
</dbReference>
<dbReference type="SUPFAM" id="SSF55874">
    <property type="entry name" value="ATPase domain of HSP90 chaperone/DNA topoisomerase II/histidine kinase"/>
    <property type="match status" value="1"/>
</dbReference>
<dbReference type="PRINTS" id="PR00344">
    <property type="entry name" value="BCTRLSENSOR"/>
</dbReference>
<name>A0A4R4E956_9BACT</name>
<reference evidence="21 22" key="1">
    <citation type="submission" date="2019-03" db="EMBL/GenBank/DDBJ databases">
        <authorList>
            <person name="Kim M.K.M."/>
        </authorList>
    </citation>
    <scope>NUCLEOTIDE SEQUENCE [LARGE SCALE GENOMIC DNA]</scope>
    <source>
        <strain evidence="21 22">17J68-15</strain>
    </source>
</reference>
<feature type="transmembrane region" description="Helical" evidence="19">
    <location>
        <begin position="176"/>
        <end position="201"/>
    </location>
</feature>
<evidence type="ECO:0000256" key="13">
    <source>
        <dbReference type="ARBA" id="ARBA00022840"/>
    </source>
</evidence>
<protein>
    <recommendedName>
        <fullName evidence="5">Oxygen sensor histidine kinase NreB</fullName>
        <ecNumber evidence="4">2.7.13.3</ecNumber>
    </recommendedName>
    <alternativeName>
        <fullName evidence="18">Nitrogen regulation protein B</fullName>
    </alternativeName>
</protein>
<gene>
    <name evidence="21" type="ORF">E0486_01665</name>
</gene>
<evidence type="ECO:0000256" key="18">
    <source>
        <dbReference type="ARBA" id="ARBA00030800"/>
    </source>
</evidence>
<evidence type="ECO:0000256" key="1">
    <source>
        <dbReference type="ARBA" id="ARBA00000085"/>
    </source>
</evidence>
<evidence type="ECO:0000313" key="21">
    <source>
        <dbReference type="EMBL" id="TCZ74358.1"/>
    </source>
</evidence>
<evidence type="ECO:0000256" key="2">
    <source>
        <dbReference type="ARBA" id="ARBA00001966"/>
    </source>
</evidence>
<evidence type="ECO:0000256" key="11">
    <source>
        <dbReference type="ARBA" id="ARBA00022741"/>
    </source>
</evidence>